<dbReference type="AlphaFoldDB" id="A0A1V9X2Z8"/>
<dbReference type="Proteomes" id="UP000192247">
    <property type="component" value="Unassembled WGS sequence"/>
</dbReference>
<dbReference type="EMBL" id="MNPL01026497">
    <property type="protein sequence ID" value="OQR67959.1"/>
    <property type="molecule type" value="Genomic_DNA"/>
</dbReference>
<protein>
    <submittedName>
        <fullName evidence="1">Uncharacterized protein</fullName>
    </submittedName>
</protein>
<accession>A0A1V9X2Z8</accession>
<feature type="non-terminal residue" evidence="1">
    <location>
        <position position="35"/>
    </location>
</feature>
<organism evidence="1 2">
    <name type="scientific">Tropilaelaps mercedesae</name>
    <dbReference type="NCBI Taxonomy" id="418985"/>
    <lineage>
        <taxon>Eukaryota</taxon>
        <taxon>Metazoa</taxon>
        <taxon>Ecdysozoa</taxon>
        <taxon>Arthropoda</taxon>
        <taxon>Chelicerata</taxon>
        <taxon>Arachnida</taxon>
        <taxon>Acari</taxon>
        <taxon>Parasitiformes</taxon>
        <taxon>Mesostigmata</taxon>
        <taxon>Gamasina</taxon>
        <taxon>Dermanyssoidea</taxon>
        <taxon>Laelapidae</taxon>
        <taxon>Tropilaelaps</taxon>
    </lineage>
</organism>
<proteinExistence type="predicted"/>
<gene>
    <name evidence="1" type="ORF">BIW11_04656</name>
</gene>
<dbReference type="InParanoid" id="A0A1V9X2Z8"/>
<sequence>MVTRTQTSTCIGIGYGGRRSLGSYAHMYAAPPLVK</sequence>
<keyword evidence="2" id="KW-1185">Reference proteome</keyword>
<reference evidence="1 2" key="1">
    <citation type="journal article" date="2017" name="Gigascience">
        <title>Draft genome of the honey bee ectoparasitic mite, Tropilaelaps mercedesae, is shaped by the parasitic life history.</title>
        <authorList>
            <person name="Dong X."/>
            <person name="Armstrong S.D."/>
            <person name="Xia D."/>
            <person name="Makepeace B.L."/>
            <person name="Darby A.C."/>
            <person name="Kadowaki T."/>
        </authorList>
    </citation>
    <scope>NUCLEOTIDE SEQUENCE [LARGE SCALE GENOMIC DNA]</scope>
    <source>
        <strain evidence="1">Wuxi-XJTLU</strain>
    </source>
</reference>
<evidence type="ECO:0000313" key="1">
    <source>
        <dbReference type="EMBL" id="OQR67959.1"/>
    </source>
</evidence>
<evidence type="ECO:0000313" key="2">
    <source>
        <dbReference type="Proteomes" id="UP000192247"/>
    </source>
</evidence>
<name>A0A1V9X2Z8_9ACAR</name>
<comment type="caution">
    <text evidence="1">The sequence shown here is derived from an EMBL/GenBank/DDBJ whole genome shotgun (WGS) entry which is preliminary data.</text>
</comment>